<dbReference type="GO" id="GO:0005524">
    <property type="term" value="F:ATP binding"/>
    <property type="evidence" value="ECO:0007669"/>
    <property type="project" value="UniProtKB-UniRule"/>
</dbReference>
<comment type="subcellular location">
    <subcellularLocation>
        <location evidence="9">Cytoplasm</location>
    </subcellularLocation>
</comment>
<keyword evidence="4 9" id="KW-0547">Nucleotide-binding</keyword>
<evidence type="ECO:0000256" key="3">
    <source>
        <dbReference type="ARBA" id="ARBA00022723"/>
    </source>
</evidence>
<keyword evidence="1 9" id="KW-0963">Cytoplasm</keyword>
<feature type="binding site" evidence="9">
    <location>
        <position position="16"/>
    </location>
    <ligand>
        <name>Mg(2+)</name>
        <dbReference type="ChEBI" id="CHEBI:18420"/>
    </ligand>
</feature>
<comment type="caution">
    <text evidence="9">Lacks conserved residue(s) required for the propagation of feature annotation.</text>
</comment>
<dbReference type="UniPathway" id="UPA00078">
    <property type="reaction ID" value="UER00161"/>
</dbReference>
<keyword evidence="6 9" id="KW-0067">ATP-binding</keyword>
<evidence type="ECO:0000256" key="8">
    <source>
        <dbReference type="ARBA" id="ARBA00047386"/>
    </source>
</evidence>
<feature type="binding site" evidence="9">
    <location>
        <begin position="12"/>
        <end position="17"/>
    </location>
    <ligand>
        <name>ATP</name>
        <dbReference type="ChEBI" id="CHEBI:30616"/>
    </ligand>
</feature>
<keyword evidence="3 9" id="KW-0479">Metal-binding</keyword>
<dbReference type="GO" id="GO:0004141">
    <property type="term" value="F:dethiobiotin synthase activity"/>
    <property type="evidence" value="ECO:0007669"/>
    <property type="project" value="UniProtKB-UniRule"/>
</dbReference>
<comment type="subunit">
    <text evidence="9">Homodimer.</text>
</comment>
<dbReference type="Gene3D" id="3.40.50.300">
    <property type="entry name" value="P-loop containing nucleotide triphosphate hydrolases"/>
    <property type="match status" value="1"/>
</dbReference>
<proteinExistence type="inferred from homology"/>
<dbReference type="CDD" id="cd03109">
    <property type="entry name" value="DTBS"/>
    <property type="match status" value="1"/>
</dbReference>
<sequence length="222" mass="24616">MRGFFITGTDTDVGKTFVTTCMLRALIDKRIRATAYKPVQSGAQWKEGKWIAPDVDMYRKIIDVTDEEGCTYVLKTPCSPHLAAKIDGVTIEPERIVAHMQKLQQTYDFVLVEGAGGIAVPIVDESFLVAHLAQLLSLPLIIVARASVGTINHTVLTVEYAKAFGLQIAGIVMNGFSTPKNEIEQDNIRMIETMTGVPVIGEIPHMPSVSDSDIVWRKEWWQ</sequence>
<evidence type="ECO:0000256" key="7">
    <source>
        <dbReference type="ARBA" id="ARBA00022842"/>
    </source>
</evidence>
<dbReference type="PIRSF" id="PIRSF006755">
    <property type="entry name" value="DTB_synth"/>
    <property type="match status" value="1"/>
</dbReference>
<comment type="caution">
    <text evidence="10">The sequence shown here is derived from an EMBL/GenBank/DDBJ whole genome shotgun (WGS) entry which is preliminary data.</text>
</comment>
<dbReference type="EMBL" id="JXTG01000010">
    <property type="protein sequence ID" value="KIP20850.1"/>
    <property type="molecule type" value="Genomic_DNA"/>
</dbReference>
<name>A0A0D0G686_9BACL</name>
<evidence type="ECO:0000256" key="5">
    <source>
        <dbReference type="ARBA" id="ARBA00022756"/>
    </source>
</evidence>
<keyword evidence="7 9" id="KW-0460">Magnesium</keyword>
<dbReference type="HAMAP" id="MF_00336">
    <property type="entry name" value="BioD"/>
    <property type="match status" value="1"/>
</dbReference>
<dbReference type="GO" id="GO:0042803">
    <property type="term" value="F:protein homodimerization activity"/>
    <property type="evidence" value="ECO:0007669"/>
    <property type="project" value="UniProtKB-ARBA"/>
</dbReference>
<evidence type="ECO:0000256" key="2">
    <source>
        <dbReference type="ARBA" id="ARBA00022598"/>
    </source>
</evidence>
<feature type="binding site" evidence="9">
    <location>
        <position position="41"/>
    </location>
    <ligand>
        <name>substrate</name>
    </ligand>
</feature>
<keyword evidence="5 9" id="KW-0093">Biotin biosynthesis</keyword>
<dbReference type="Pfam" id="PF13500">
    <property type="entry name" value="AAA_26"/>
    <property type="match status" value="1"/>
</dbReference>
<comment type="function">
    <text evidence="9">Catalyzes a mechanistically unusual reaction, the ATP-dependent insertion of CO2 between the N7 and N8 nitrogen atoms of 7,8-diaminopelargonic acid (DAPA, also called 7,8-diammoniononanoate) to form a ureido ring.</text>
</comment>
<feature type="binding site" evidence="9">
    <location>
        <begin position="113"/>
        <end position="116"/>
    </location>
    <ligand>
        <name>ATP</name>
        <dbReference type="ChEBI" id="CHEBI:30616"/>
    </ligand>
</feature>
<evidence type="ECO:0000256" key="1">
    <source>
        <dbReference type="ARBA" id="ARBA00022490"/>
    </source>
</evidence>
<protein>
    <recommendedName>
        <fullName evidence="9">ATP-dependent dethiobiotin synthetase BioD</fullName>
        <ecNumber evidence="9">6.3.3.3</ecNumber>
    </recommendedName>
    <alternativeName>
        <fullName evidence="9">DTB synthetase</fullName>
        <shortName evidence="9">DTBS</shortName>
    </alternativeName>
    <alternativeName>
        <fullName evidence="9">Dethiobiotin synthase</fullName>
    </alternativeName>
</protein>
<dbReference type="GO" id="GO:0005829">
    <property type="term" value="C:cytosol"/>
    <property type="evidence" value="ECO:0007669"/>
    <property type="project" value="TreeGrafter"/>
</dbReference>
<dbReference type="InterPro" id="IPR027417">
    <property type="entry name" value="P-loop_NTPase"/>
</dbReference>
<evidence type="ECO:0000256" key="9">
    <source>
        <dbReference type="HAMAP-Rule" id="MF_00336"/>
    </source>
</evidence>
<dbReference type="EC" id="6.3.3.3" evidence="9"/>
<evidence type="ECO:0000313" key="10">
    <source>
        <dbReference type="EMBL" id="KIP20850.1"/>
    </source>
</evidence>
<reference evidence="10 11" key="1">
    <citation type="submission" date="2015-01" db="EMBL/GenBank/DDBJ databases">
        <title>Genome sequence of Anoxybacillus ayderensis strain AB04.</title>
        <authorList>
            <person name="Belduz A.O."/>
            <person name="Canakci S."/>
            <person name="Chan K.-G."/>
            <person name="Kahar U.M."/>
            <person name="Yaakob A.S."/>
            <person name="Chan C.S."/>
            <person name="Goh K.M."/>
        </authorList>
    </citation>
    <scope>NUCLEOTIDE SEQUENCE [LARGE SCALE GENOMIC DNA]</scope>
    <source>
        <strain evidence="10 11">AB04</strain>
    </source>
</reference>
<dbReference type="AlphaFoldDB" id="A0A0D0G686"/>
<accession>A0A0D0G686</accession>
<feature type="binding site" evidence="9">
    <location>
        <position position="54"/>
    </location>
    <ligand>
        <name>ATP</name>
        <dbReference type="ChEBI" id="CHEBI:30616"/>
    </ligand>
</feature>
<comment type="cofactor">
    <cofactor evidence="9">
        <name>Mg(2+)</name>
        <dbReference type="ChEBI" id="CHEBI:18420"/>
    </cofactor>
</comment>
<dbReference type="InterPro" id="IPR004472">
    <property type="entry name" value="DTB_synth_BioD"/>
</dbReference>
<evidence type="ECO:0000256" key="6">
    <source>
        <dbReference type="ARBA" id="ARBA00022840"/>
    </source>
</evidence>
<comment type="catalytic activity">
    <reaction evidence="9">
        <text>(7R,8S)-7,8-diammoniononanoate + CO2 + ATP = (4R,5S)-dethiobiotin + ADP + phosphate + 3 H(+)</text>
        <dbReference type="Rhea" id="RHEA:15805"/>
        <dbReference type="ChEBI" id="CHEBI:15378"/>
        <dbReference type="ChEBI" id="CHEBI:16526"/>
        <dbReference type="ChEBI" id="CHEBI:30616"/>
        <dbReference type="ChEBI" id="CHEBI:43474"/>
        <dbReference type="ChEBI" id="CHEBI:149469"/>
        <dbReference type="ChEBI" id="CHEBI:149473"/>
        <dbReference type="ChEBI" id="CHEBI:456216"/>
        <dbReference type="EC" id="6.3.3.3"/>
    </reaction>
</comment>
<dbReference type="RefSeq" id="WP_021095029.1">
    <property type="nucleotide sequence ID" value="NZ_ANOC01000031.1"/>
</dbReference>
<dbReference type="PATRIC" id="fig|265546.4.peg.1952"/>
<dbReference type="GO" id="GO:0000287">
    <property type="term" value="F:magnesium ion binding"/>
    <property type="evidence" value="ECO:0007669"/>
    <property type="project" value="UniProtKB-UniRule"/>
</dbReference>
<dbReference type="PANTHER" id="PTHR43210">
    <property type="entry name" value="DETHIOBIOTIN SYNTHETASE"/>
    <property type="match status" value="1"/>
</dbReference>
<dbReference type="SUPFAM" id="SSF52540">
    <property type="entry name" value="P-loop containing nucleoside triphosphate hydrolases"/>
    <property type="match status" value="1"/>
</dbReference>
<dbReference type="GO" id="GO:0009102">
    <property type="term" value="P:biotin biosynthetic process"/>
    <property type="evidence" value="ECO:0007669"/>
    <property type="project" value="UniProtKB-UniRule"/>
</dbReference>
<feature type="active site" evidence="9">
    <location>
        <position position="37"/>
    </location>
</feature>
<comment type="catalytic activity">
    <reaction evidence="8">
        <text>(7R,8S)-8-amino-7-(carboxyamino)nonanoate + ATP = (4R,5S)-dethiobiotin + ADP + phosphate + H(+)</text>
        <dbReference type="Rhea" id="RHEA:63684"/>
        <dbReference type="ChEBI" id="CHEBI:15378"/>
        <dbReference type="ChEBI" id="CHEBI:30616"/>
        <dbReference type="ChEBI" id="CHEBI:43474"/>
        <dbReference type="ChEBI" id="CHEBI:149470"/>
        <dbReference type="ChEBI" id="CHEBI:149473"/>
        <dbReference type="ChEBI" id="CHEBI:456216"/>
    </reaction>
</comment>
<dbReference type="Proteomes" id="UP000032047">
    <property type="component" value="Unassembled WGS sequence"/>
</dbReference>
<comment type="similarity">
    <text evidence="9">Belongs to the dethiobiotin synthetase family.</text>
</comment>
<comment type="pathway">
    <text evidence="9">Cofactor biosynthesis; biotin biosynthesis; biotin from 7,8-diaminononanoate: step 1/2.</text>
</comment>
<evidence type="ECO:0000313" key="11">
    <source>
        <dbReference type="Proteomes" id="UP000032047"/>
    </source>
</evidence>
<evidence type="ECO:0000256" key="4">
    <source>
        <dbReference type="ARBA" id="ARBA00022741"/>
    </source>
</evidence>
<dbReference type="FunFam" id="3.40.50.300:FF:000292">
    <property type="entry name" value="ATP-dependent dethiobiotin synthetase BioD"/>
    <property type="match status" value="1"/>
</dbReference>
<dbReference type="NCBIfam" id="TIGR00347">
    <property type="entry name" value="bioD"/>
    <property type="match status" value="1"/>
</dbReference>
<keyword evidence="2 9" id="KW-0436">Ligase</keyword>
<gene>
    <name evidence="9" type="primary">bioD</name>
    <name evidence="10" type="ORF">JV16_01950</name>
</gene>
<dbReference type="PANTHER" id="PTHR43210:SF2">
    <property type="entry name" value="ATP-DEPENDENT DETHIOBIOTIN SYNTHETASE BIOD 2"/>
    <property type="match status" value="1"/>
</dbReference>
<feature type="binding site" evidence="9">
    <location>
        <position position="54"/>
    </location>
    <ligand>
        <name>Mg(2+)</name>
        <dbReference type="ChEBI" id="CHEBI:18420"/>
    </ligand>
</feature>
<keyword evidence="11" id="KW-1185">Reference proteome</keyword>
<organism evidence="10 11">
    <name type="scientific">Anoxybacillus ayderensis</name>
    <dbReference type="NCBI Taxonomy" id="265546"/>
    <lineage>
        <taxon>Bacteria</taxon>
        <taxon>Bacillati</taxon>
        <taxon>Bacillota</taxon>
        <taxon>Bacilli</taxon>
        <taxon>Bacillales</taxon>
        <taxon>Anoxybacillaceae</taxon>
        <taxon>Anoxybacillus</taxon>
    </lineage>
</organism>
<feature type="binding site" evidence="9">
    <location>
        <position position="113"/>
    </location>
    <ligand>
        <name>Mg(2+)</name>
        <dbReference type="ChEBI" id="CHEBI:18420"/>
    </ligand>
</feature>